<dbReference type="Pfam" id="PF07690">
    <property type="entry name" value="MFS_1"/>
    <property type="match status" value="1"/>
</dbReference>
<reference evidence="8" key="1">
    <citation type="journal article" date="2015" name="Proc. Natl. Acad. Sci. U.S.A.">
        <title>Genome sequence of the Asian Tiger mosquito, Aedes albopictus, reveals insights into its biology, genetics, and evolution.</title>
        <authorList>
            <person name="Chen X.G."/>
            <person name="Jiang X."/>
            <person name="Gu J."/>
            <person name="Xu M."/>
            <person name="Wu Y."/>
            <person name="Deng Y."/>
            <person name="Zhang C."/>
            <person name="Bonizzoni M."/>
            <person name="Dermauw W."/>
            <person name="Vontas J."/>
            <person name="Armbruster P."/>
            <person name="Huang X."/>
            <person name="Yang Y."/>
            <person name="Zhang H."/>
            <person name="He W."/>
            <person name="Peng H."/>
            <person name="Liu Y."/>
            <person name="Wu K."/>
            <person name="Chen J."/>
            <person name="Lirakis M."/>
            <person name="Topalis P."/>
            <person name="Van Leeuwen T."/>
            <person name="Hall A.B."/>
            <person name="Jiang X."/>
            <person name="Thorpe C."/>
            <person name="Mueller R.L."/>
            <person name="Sun C."/>
            <person name="Waterhouse R.M."/>
            <person name="Yan G."/>
            <person name="Tu Z.J."/>
            <person name="Fang X."/>
            <person name="James A.A."/>
        </authorList>
    </citation>
    <scope>NUCLEOTIDE SEQUENCE [LARGE SCALE GENOMIC DNA]</scope>
    <source>
        <strain evidence="8">Foshan</strain>
    </source>
</reference>
<dbReference type="RefSeq" id="XP_062698419.1">
    <property type="nucleotide sequence ID" value="XM_062842435.1"/>
</dbReference>
<dbReference type="InterPro" id="IPR036259">
    <property type="entry name" value="MFS_trans_sf"/>
</dbReference>
<feature type="transmembrane region" description="Helical" evidence="5">
    <location>
        <begin position="152"/>
        <end position="172"/>
    </location>
</feature>
<evidence type="ECO:0000313" key="8">
    <source>
        <dbReference type="Proteomes" id="UP000069940"/>
    </source>
</evidence>
<feature type="domain" description="Major facilitator superfamily (MFS) profile" evidence="6">
    <location>
        <begin position="21"/>
        <end position="499"/>
    </location>
</feature>
<dbReference type="PANTHER" id="PTHR11662">
    <property type="entry name" value="SOLUTE CARRIER FAMILY 17"/>
    <property type="match status" value="1"/>
</dbReference>
<evidence type="ECO:0000256" key="2">
    <source>
        <dbReference type="ARBA" id="ARBA00022692"/>
    </source>
</evidence>
<dbReference type="EnsemblMetazoa" id="AALFPA23_003198.R3420">
    <property type="protein sequence ID" value="AALFPA23_003198.P3420"/>
    <property type="gene ID" value="AALFPA23_003198"/>
</dbReference>
<feature type="transmembrane region" description="Helical" evidence="5">
    <location>
        <begin position="213"/>
        <end position="232"/>
    </location>
</feature>
<feature type="transmembrane region" description="Helical" evidence="5">
    <location>
        <begin position="184"/>
        <end position="201"/>
    </location>
</feature>
<dbReference type="PROSITE" id="PS51257">
    <property type="entry name" value="PROKAR_LIPOPROTEIN"/>
    <property type="match status" value="1"/>
</dbReference>
<feature type="transmembrane region" description="Helical" evidence="5">
    <location>
        <begin position="345"/>
        <end position="363"/>
    </location>
</feature>
<dbReference type="Gene3D" id="1.20.1250.20">
    <property type="entry name" value="MFS general substrate transporter like domains"/>
    <property type="match status" value="2"/>
</dbReference>
<evidence type="ECO:0000256" key="5">
    <source>
        <dbReference type="SAM" id="Phobius"/>
    </source>
</evidence>
<keyword evidence="4 5" id="KW-0472">Membrane</keyword>
<dbReference type="PANTHER" id="PTHR11662:SF336">
    <property type="entry name" value="LP19554P"/>
    <property type="match status" value="1"/>
</dbReference>
<accession>A0ABM1XV80</accession>
<feature type="transmembrane region" description="Helical" evidence="5">
    <location>
        <begin position="16"/>
        <end position="34"/>
    </location>
</feature>
<feature type="transmembrane region" description="Helical" evidence="5">
    <location>
        <begin position="440"/>
        <end position="463"/>
    </location>
</feature>
<dbReference type="EnsemblMetazoa" id="AALFPA23_003198.R3417">
    <property type="protein sequence ID" value="AALFPA23_003198.P3417"/>
    <property type="gene ID" value="AALFPA23_003198"/>
</dbReference>
<feature type="transmembrane region" description="Helical" evidence="5">
    <location>
        <begin position="244"/>
        <end position="263"/>
    </location>
</feature>
<dbReference type="Proteomes" id="UP000069940">
    <property type="component" value="Unassembled WGS sequence"/>
</dbReference>
<dbReference type="InterPro" id="IPR020846">
    <property type="entry name" value="MFS_dom"/>
</dbReference>
<evidence type="ECO:0000259" key="6">
    <source>
        <dbReference type="PROSITE" id="PS50850"/>
    </source>
</evidence>
<feature type="transmembrane region" description="Helical" evidence="5">
    <location>
        <begin position="475"/>
        <end position="497"/>
    </location>
</feature>
<dbReference type="EnsemblMetazoa" id="AALFPA23_003198.R3419">
    <property type="protein sequence ID" value="AALFPA23_003198.P3419"/>
    <property type="gene ID" value="AALFPA23_003198"/>
</dbReference>
<dbReference type="RefSeq" id="XP_029721515.1">
    <property type="nucleotide sequence ID" value="XM_029865655.2"/>
</dbReference>
<evidence type="ECO:0000256" key="4">
    <source>
        <dbReference type="ARBA" id="ARBA00023136"/>
    </source>
</evidence>
<feature type="transmembrane region" description="Helical" evidence="5">
    <location>
        <begin position="301"/>
        <end position="325"/>
    </location>
</feature>
<feature type="transmembrane region" description="Helical" evidence="5">
    <location>
        <begin position="126"/>
        <end position="145"/>
    </location>
</feature>
<sequence>MIVASKLLKGAIPKRLIVAIMIFIACLTSFMLRVNMSINILAMVHPTTATARQATNLSDSTLVSQSATLPTSSAASATLTLPGWNDTIESANETTFTSESTEVDKDPDLQNFGPRYRWDQKTQGNILGAYFYGYLLTSLPAGLLAERFGPKLLITVSFVACALTTAVTPLLAELGAWTVIGSRAVIGLLAGFVYPCLHNLISRWIPPNERGKVIACISGGSTFGTVITWPIAGIITEQLGWPASFYISALFVLLIAVLWVCLIEDSPAQHRTITAEEKKFIDDTFGGTVSKSKSWPPLGKVFTSLPYLSLLLLHYGNFWGMNFFITQAPKFMNEVLGFNLSNAGFLSSLPYLARMFSGFFFGYIGDLIRQKDLMSTTAVRKSFCLFSHLIPGAFLIALPYIGQDPLVCVSLIVACLGVNGASTITNLVNAQDLAPNFVATLYGVMNFLGTTAGFIAPMLVAHFTSESNTMEQWKSVFLISAAMYVVSGAIFIVFGSGKVQSWNEAKKKAESTESTGTADISATYNGECTIGKKE</sequence>
<dbReference type="SUPFAM" id="SSF103473">
    <property type="entry name" value="MFS general substrate transporter"/>
    <property type="match status" value="1"/>
</dbReference>
<evidence type="ECO:0000313" key="7">
    <source>
        <dbReference type="EnsemblMetazoa" id="AALFPA23_003198.P3417"/>
    </source>
</evidence>
<comment type="subcellular location">
    <subcellularLocation>
        <location evidence="1">Membrane</location>
        <topology evidence="1">Multi-pass membrane protein</topology>
    </subcellularLocation>
</comment>
<dbReference type="InterPro" id="IPR050382">
    <property type="entry name" value="MFS_Na/Anion_cotransporter"/>
</dbReference>
<dbReference type="GeneID" id="109431051"/>
<keyword evidence="3 5" id="KW-1133">Transmembrane helix</keyword>
<dbReference type="InterPro" id="IPR011701">
    <property type="entry name" value="MFS"/>
</dbReference>
<name>A0ABM1XV80_AEDAL</name>
<feature type="transmembrane region" description="Helical" evidence="5">
    <location>
        <begin position="407"/>
        <end position="428"/>
    </location>
</feature>
<keyword evidence="2 5" id="KW-0812">Transmembrane</keyword>
<organism evidence="7 8">
    <name type="scientific">Aedes albopictus</name>
    <name type="common">Asian tiger mosquito</name>
    <name type="synonym">Stegomyia albopicta</name>
    <dbReference type="NCBI Taxonomy" id="7160"/>
    <lineage>
        <taxon>Eukaryota</taxon>
        <taxon>Metazoa</taxon>
        <taxon>Ecdysozoa</taxon>
        <taxon>Arthropoda</taxon>
        <taxon>Hexapoda</taxon>
        <taxon>Insecta</taxon>
        <taxon>Pterygota</taxon>
        <taxon>Neoptera</taxon>
        <taxon>Endopterygota</taxon>
        <taxon>Diptera</taxon>
        <taxon>Nematocera</taxon>
        <taxon>Culicoidea</taxon>
        <taxon>Culicidae</taxon>
        <taxon>Culicinae</taxon>
        <taxon>Aedini</taxon>
        <taxon>Aedes</taxon>
        <taxon>Stegomyia</taxon>
    </lineage>
</organism>
<dbReference type="EnsemblMetazoa" id="AALFPA23_003198.R3418">
    <property type="protein sequence ID" value="AALFPA23_003198.P3418"/>
    <property type="gene ID" value="AALFPA23_003198"/>
</dbReference>
<evidence type="ECO:0000256" key="3">
    <source>
        <dbReference type="ARBA" id="ARBA00022989"/>
    </source>
</evidence>
<feature type="transmembrane region" description="Helical" evidence="5">
    <location>
        <begin position="383"/>
        <end position="401"/>
    </location>
</feature>
<proteinExistence type="predicted"/>
<dbReference type="CDD" id="cd17318">
    <property type="entry name" value="MFS_SLC17"/>
    <property type="match status" value="1"/>
</dbReference>
<keyword evidence="8" id="KW-1185">Reference proteome</keyword>
<dbReference type="RefSeq" id="XP_029721517.1">
    <property type="nucleotide sequence ID" value="XM_029865657.2"/>
</dbReference>
<protein>
    <recommendedName>
        <fullName evidence="6">Major facilitator superfamily (MFS) profile domain-containing protein</fullName>
    </recommendedName>
</protein>
<reference evidence="7" key="2">
    <citation type="submission" date="2025-05" db="UniProtKB">
        <authorList>
            <consortium name="EnsemblMetazoa"/>
        </authorList>
    </citation>
    <scope>IDENTIFICATION</scope>
    <source>
        <strain evidence="7">Foshan</strain>
    </source>
</reference>
<evidence type="ECO:0000256" key="1">
    <source>
        <dbReference type="ARBA" id="ARBA00004141"/>
    </source>
</evidence>
<dbReference type="PROSITE" id="PS50850">
    <property type="entry name" value="MFS"/>
    <property type="match status" value="1"/>
</dbReference>
<dbReference type="RefSeq" id="XP_029721516.1">
    <property type="nucleotide sequence ID" value="XM_029865656.2"/>
</dbReference>